<accession>A0AAV8TZW0</accession>
<dbReference type="AlphaFoldDB" id="A0AAV8TZW0"/>
<dbReference type="SUPFAM" id="SSF56112">
    <property type="entry name" value="Protein kinase-like (PK-like)"/>
    <property type="match status" value="1"/>
</dbReference>
<dbReference type="InterPro" id="IPR017441">
    <property type="entry name" value="Protein_kinase_ATP_BS"/>
</dbReference>
<dbReference type="Proteomes" id="UP001159364">
    <property type="component" value="Linkage Group LG02"/>
</dbReference>
<dbReference type="Gene3D" id="1.10.510.10">
    <property type="entry name" value="Transferase(Phosphotransferase) domain 1"/>
    <property type="match status" value="2"/>
</dbReference>
<feature type="binding site" evidence="7">
    <location>
        <position position="125"/>
    </location>
    <ligand>
        <name>ATP</name>
        <dbReference type="ChEBI" id="CHEBI:30616"/>
    </ligand>
</feature>
<evidence type="ECO:0000256" key="5">
    <source>
        <dbReference type="ARBA" id="ARBA00022777"/>
    </source>
</evidence>
<dbReference type="SMART" id="SM00220">
    <property type="entry name" value="S_TKc"/>
    <property type="match status" value="1"/>
</dbReference>
<sequence>MRKKRKGSDTDMCEHLQEESKSNQHTKSTKFISHFSVEDYIRLNKRYKEDASNKPISSCKTRFAGIATAPHCLKRKIGCIDVAIQTNRNKKIEDEYVMGGIIGHGKFGSVWLCKSKVIGVEFACKTLRKGEEIVHREVKVMQHLSGHPRVVTLHVVYEETESANIFKDVMLVTKYYHDMGVVHRDLKPENILLTCSGKIKLRDFGLAMRISNGQNLSDLTGSPAYVAPEVLAGNYSEKVDIWRASVLLHNLLVVLPFQGVSVEAVFQVIKNVKLDFNKGIWEPISNPARDLMSRMLTRDVSVRITAAEVLRHPWILFYTEQTLKTSMKSKSKDHLGATPSLRAIAPIGESHGNKIAGLFLGGHLRPESFSYSLSCEYEEQDECGSVDALAVAISHVKISEPKRSRLCWPTGPIEQQRTSNLTTSYLCRAC</sequence>
<dbReference type="GO" id="GO:0005524">
    <property type="term" value="F:ATP binding"/>
    <property type="evidence" value="ECO:0007669"/>
    <property type="project" value="UniProtKB-UniRule"/>
</dbReference>
<feature type="compositionally biased region" description="Basic and acidic residues" evidence="9">
    <location>
        <begin position="7"/>
        <end position="22"/>
    </location>
</feature>
<evidence type="ECO:0000256" key="4">
    <source>
        <dbReference type="ARBA" id="ARBA00022741"/>
    </source>
</evidence>
<evidence type="ECO:0000256" key="9">
    <source>
        <dbReference type="SAM" id="MobiDB-lite"/>
    </source>
</evidence>
<comment type="similarity">
    <text evidence="1">Belongs to the protein kinase superfamily. CAMK Ser/Thr protein kinase family. CaMK subfamily.</text>
</comment>
<feature type="domain" description="Protein kinase" evidence="10">
    <location>
        <begin position="96"/>
        <end position="315"/>
    </location>
</feature>
<name>A0AAV8TZW0_9ROSI</name>
<keyword evidence="5" id="KW-0418">Kinase</keyword>
<evidence type="ECO:0000256" key="1">
    <source>
        <dbReference type="ARBA" id="ARBA00005354"/>
    </source>
</evidence>
<evidence type="ECO:0000256" key="2">
    <source>
        <dbReference type="ARBA" id="ARBA00022527"/>
    </source>
</evidence>
<reference evidence="11 12" key="1">
    <citation type="submission" date="2021-09" db="EMBL/GenBank/DDBJ databases">
        <title>Genomic insights and catalytic innovation underlie evolution of tropane alkaloids biosynthesis.</title>
        <authorList>
            <person name="Wang Y.-J."/>
            <person name="Tian T."/>
            <person name="Huang J.-P."/>
            <person name="Huang S.-X."/>
        </authorList>
    </citation>
    <scope>NUCLEOTIDE SEQUENCE [LARGE SCALE GENOMIC DNA]</scope>
    <source>
        <strain evidence="11">KIB-2018</strain>
        <tissue evidence="11">Leaf</tissue>
    </source>
</reference>
<protein>
    <recommendedName>
        <fullName evidence="10">Protein kinase domain-containing protein</fullName>
    </recommendedName>
</protein>
<dbReference type="PROSITE" id="PS00108">
    <property type="entry name" value="PROTEIN_KINASE_ST"/>
    <property type="match status" value="1"/>
</dbReference>
<comment type="caution">
    <text evidence="11">The sequence shown here is derived from an EMBL/GenBank/DDBJ whole genome shotgun (WGS) entry which is preliminary data.</text>
</comment>
<keyword evidence="4 7" id="KW-0547">Nucleotide-binding</keyword>
<dbReference type="GO" id="GO:0004674">
    <property type="term" value="F:protein serine/threonine kinase activity"/>
    <property type="evidence" value="ECO:0007669"/>
    <property type="project" value="UniProtKB-KW"/>
</dbReference>
<evidence type="ECO:0000256" key="6">
    <source>
        <dbReference type="ARBA" id="ARBA00022840"/>
    </source>
</evidence>
<gene>
    <name evidence="11" type="ORF">K2173_026766</name>
</gene>
<keyword evidence="2 8" id="KW-0723">Serine/threonine-protein kinase</keyword>
<dbReference type="InterPro" id="IPR008271">
    <property type="entry name" value="Ser/Thr_kinase_AS"/>
</dbReference>
<evidence type="ECO:0000313" key="11">
    <source>
        <dbReference type="EMBL" id="KAJ8771589.1"/>
    </source>
</evidence>
<evidence type="ECO:0000256" key="8">
    <source>
        <dbReference type="RuleBase" id="RU000304"/>
    </source>
</evidence>
<feature type="region of interest" description="Disordered" evidence="9">
    <location>
        <begin position="1"/>
        <end position="27"/>
    </location>
</feature>
<evidence type="ECO:0000313" key="12">
    <source>
        <dbReference type="Proteomes" id="UP001159364"/>
    </source>
</evidence>
<dbReference type="PANTHER" id="PTHR24349">
    <property type="entry name" value="SERINE/THREONINE-PROTEIN KINASE"/>
    <property type="match status" value="1"/>
</dbReference>
<dbReference type="InterPro" id="IPR011009">
    <property type="entry name" value="Kinase-like_dom_sf"/>
</dbReference>
<dbReference type="EMBL" id="JAIWQS010000002">
    <property type="protein sequence ID" value="KAJ8771589.1"/>
    <property type="molecule type" value="Genomic_DNA"/>
</dbReference>
<keyword evidence="6 7" id="KW-0067">ATP-binding</keyword>
<keyword evidence="12" id="KW-1185">Reference proteome</keyword>
<keyword evidence="3" id="KW-0808">Transferase</keyword>
<proteinExistence type="inferred from homology"/>
<dbReference type="PROSITE" id="PS00107">
    <property type="entry name" value="PROTEIN_KINASE_ATP"/>
    <property type="match status" value="1"/>
</dbReference>
<dbReference type="PROSITE" id="PS50011">
    <property type="entry name" value="PROTEIN_KINASE_DOM"/>
    <property type="match status" value="1"/>
</dbReference>
<dbReference type="InterPro" id="IPR000719">
    <property type="entry name" value="Prot_kinase_dom"/>
</dbReference>
<dbReference type="InterPro" id="IPR050205">
    <property type="entry name" value="CDPK_Ser/Thr_kinases"/>
</dbReference>
<evidence type="ECO:0000259" key="10">
    <source>
        <dbReference type="PROSITE" id="PS50011"/>
    </source>
</evidence>
<organism evidence="11 12">
    <name type="scientific">Erythroxylum novogranatense</name>
    <dbReference type="NCBI Taxonomy" id="1862640"/>
    <lineage>
        <taxon>Eukaryota</taxon>
        <taxon>Viridiplantae</taxon>
        <taxon>Streptophyta</taxon>
        <taxon>Embryophyta</taxon>
        <taxon>Tracheophyta</taxon>
        <taxon>Spermatophyta</taxon>
        <taxon>Magnoliopsida</taxon>
        <taxon>eudicotyledons</taxon>
        <taxon>Gunneridae</taxon>
        <taxon>Pentapetalae</taxon>
        <taxon>rosids</taxon>
        <taxon>fabids</taxon>
        <taxon>Malpighiales</taxon>
        <taxon>Erythroxylaceae</taxon>
        <taxon>Erythroxylum</taxon>
    </lineage>
</organism>
<evidence type="ECO:0000256" key="3">
    <source>
        <dbReference type="ARBA" id="ARBA00022679"/>
    </source>
</evidence>
<dbReference type="Pfam" id="PF00069">
    <property type="entry name" value="Pkinase"/>
    <property type="match status" value="1"/>
</dbReference>
<evidence type="ECO:0000256" key="7">
    <source>
        <dbReference type="PROSITE-ProRule" id="PRU10141"/>
    </source>
</evidence>